<feature type="compositionally biased region" description="Basic and acidic residues" evidence="4">
    <location>
        <begin position="209"/>
        <end position="235"/>
    </location>
</feature>
<name>A0A4D7BXF7_9SPHN</name>
<keyword evidence="5" id="KW-0812">Transmembrane</keyword>
<dbReference type="Proteomes" id="UP000298714">
    <property type="component" value="Chromosome"/>
</dbReference>
<dbReference type="RefSeq" id="WP_222872938.1">
    <property type="nucleotide sequence ID" value="NZ_CP039704.1"/>
</dbReference>
<evidence type="ECO:0000256" key="4">
    <source>
        <dbReference type="SAM" id="MobiDB-lite"/>
    </source>
</evidence>
<dbReference type="GO" id="GO:0016020">
    <property type="term" value="C:membrane"/>
    <property type="evidence" value="ECO:0007669"/>
    <property type="project" value="InterPro"/>
</dbReference>
<keyword evidence="8" id="KW-1185">Reference proteome</keyword>
<protein>
    <recommendedName>
        <fullName evidence="6">Methyl-accepting transducer domain-containing protein</fullName>
    </recommendedName>
</protein>
<dbReference type="InterPro" id="IPR004089">
    <property type="entry name" value="MCPsignal_dom"/>
</dbReference>
<evidence type="ECO:0000313" key="8">
    <source>
        <dbReference type="Proteomes" id="UP000298714"/>
    </source>
</evidence>
<organism evidence="7 8">
    <name type="scientific">Hankyongella ginsenosidimutans</name>
    <dbReference type="NCBI Taxonomy" id="1763828"/>
    <lineage>
        <taxon>Bacteria</taxon>
        <taxon>Pseudomonadati</taxon>
        <taxon>Pseudomonadota</taxon>
        <taxon>Alphaproteobacteria</taxon>
        <taxon>Sphingomonadales</taxon>
        <taxon>Sphingomonadaceae</taxon>
        <taxon>Hankyongella</taxon>
    </lineage>
</organism>
<dbReference type="EMBL" id="CP039704">
    <property type="protein sequence ID" value="QCI80079.1"/>
    <property type="molecule type" value="Genomic_DNA"/>
</dbReference>
<dbReference type="SMART" id="SM00283">
    <property type="entry name" value="MA"/>
    <property type="match status" value="1"/>
</dbReference>
<dbReference type="Gene3D" id="1.10.287.950">
    <property type="entry name" value="Methyl-accepting chemotaxis protein"/>
    <property type="match status" value="1"/>
</dbReference>
<comment type="similarity">
    <text evidence="2">Belongs to the methyl-accepting chemotaxis (MCP) protein family.</text>
</comment>
<dbReference type="GO" id="GO:0007165">
    <property type="term" value="P:signal transduction"/>
    <property type="evidence" value="ECO:0007669"/>
    <property type="project" value="UniProtKB-KW"/>
</dbReference>
<evidence type="ECO:0000259" key="6">
    <source>
        <dbReference type="PROSITE" id="PS50111"/>
    </source>
</evidence>
<dbReference type="PANTHER" id="PTHR32089:SF112">
    <property type="entry name" value="LYSOZYME-LIKE PROTEIN-RELATED"/>
    <property type="match status" value="1"/>
</dbReference>
<feature type="region of interest" description="Disordered" evidence="4">
    <location>
        <begin position="197"/>
        <end position="239"/>
    </location>
</feature>
<feature type="domain" description="Methyl-accepting transducer" evidence="6">
    <location>
        <begin position="259"/>
        <end position="481"/>
    </location>
</feature>
<gene>
    <name evidence="7" type="ORF">E6W36_12860</name>
</gene>
<dbReference type="AlphaFoldDB" id="A0A4D7BXF7"/>
<keyword evidence="5" id="KW-0472">Membrane</keyword>
<sequence length="515" mass="54882">MLTFRLETLRAEAARNLTVWLWLHPLAILAFGWMFGTDALPVALASAVACLPPTLLYRREADTPLTRYAIAVSLILQASAMLLVAPRAWMIDMHMYYFAAIAMLAIFYCWRTILVAATVTAVHHLVLNFALPTAVFPDGSDLFRVVLHALIVVAESLSLIGLCWVIDRALSDARAALADAQANLALAREAQDAAERLREEQQAQAQATARERERAAEAEAKARLDAQQREEDARRASQAQVADQLEQTVQRAIKHVRQLIDQASTGVDMVAEATLAMVQQTGHVSNNATQTATSVDMLAAATEELSVSFGSIGAQVERTAGIAVRATELVGQSDQAMALLKDSAQRIGEIVSVIQNIADQTNLLALNATIEAARAGDAGKGFAVVATEVKSLANETARATEEVSQQIAAIQNRVGNALSALAAIASTINDASDATRQIETAVAEQQAATRDIAVNIQTASDSTRDISAGVASVCDSSQTCDQVAASLRGSMTSVLAEMERLSGEIEGLQGQLRAA</sequence>
<evidence type="ECO:0000313" key="7">
    <source>
        <dbReference type="EMBL" id="QCI80079.1"/>
    </source>
</evidence>
<evidence type="ECO:0000256" key="3">
    <source>
        <dbReference type="PROSITE-ProRule" id="PRU00284"/>
    </source>
</evidence>
<feature type="transmembrane region" description="Helical" evidence="5">
    <location>
        <begin position="96"/>
        <end position="122"/>
    </location>
</feature>
<dbReference type="PANTHER" id="PTHR32089">
    <property type="entry name" value="METHYL-ACCEPTING CHEMOTAXIS PROTEIN MCPB"/>
    <property type="match status" value="1"/>
</dbReference>
<evidence type="ECO:0000256" key="1">
    <source>
        <dbReference type="ARBA" id="ARBA00023224"/>
    </source>
</evidence>
<evidence type="ECO:0000256" key="5">
    <source>
        <dbReference type="SAM" id="Phobius"/>
    </source>
</evidence>
<feature type="transmembrane region" description="Helical" evidence="5">
    <location>
        <begin position="65"/>
        <end position="84"/>
    </location>
</feature>
<feature type="transmembrane region" description="Helical" evidence="5">
    <location>
        <begin position="142"/>
        <end position="166"/>
    </location>
</feature>
<dbReference type="Pfam" id="PF00015">
    <property type="entry name" value="MCPsignal"/>
    <property type="match status" value="1"/>
</dbReference>
<keyword evidence="5" id="KW-1133">Transmembrane helix</keyword>
<dbReference type="PROSITE" id="PS50111">
    <property type="entry name" value="CHEMOTAXIS_TRANSDUC_2"/>
    <property type="match status" value="1"/>
</dbReference>
<dbReference type="KEGG" id="hgn:E6W36_12860"/>
<dbReference type="SUPFAM" id="SSF58104">
    <property type="entry name" value="Methyl-accepting chemotaxis protein (MCP) signaling domain"/>
    <property type="match status" value="1"/>
</dbReference>
<reference evidence="8" key="1">
    <citation type="submission" date="2019-04" db="EMBL/GenBank/DDBJ databases">
        <title>Complete genome sequence of Sphingomonas sp. W1-2-3.</title>
        <authorList>
            <person name="Im W.T."/>
        </authorList>
    </citation>
    <scope>NUCLEOTIDE SEQUENCE [LARGE SCALE GENOMIC DNA]</scope>
    <source>
        <strain evidence="8">W1-2-3</strain>
    </source>
</reference>
<proteinExistence type="inferred from homology"/>
<evidence type="ECO:0000256" key="2">
    <source>
        <dbReference type="ARBA" id="ARBA00029447"/>
    </source>
</evidence>
<dbReference type="PRINTS" id="PR00260">
    <property type="entry name" value="CHEMTRNSDUCR"/>
</dbReference>
<keyword evidence="1 3" id="KW-0807">Transducer</keyword>
<accession>A0A4D7BXF7</accession>
<dbReference type="GO" id="GO:0004888">
    <property type="term" value="F:transmembrane signaling receptor activity"/>
    <property type="evidence" value="ECO:0007669"/>
    <property type="project" value="InterPro"/>
</dbReference>
<dbReference type="GO" id="GO:0006935">
    <property type="term" value="P:chemotaxis"/>
    <property type="evidence" value="ECO:0007669"/>
    <property type="project" value="InterPro"/>
</dbReference>
<dbReference type="InterPro" id="IPR004090">
    <property type="entry name" value="Chemotax_Me-accpt_rcpt"/>
</dbReference>
<feature type="transmembrane region" description="Helical" evidence="5">
    <location>
        <begin position="21"/>
        <end position="45"/>
    </location>
</feature>